<dbReference type="GO" id="GO:0016020">
    <property type="term" value="C:membrane"/>
    <property type="evidence" value="ECO:0007669"/>
    <property type="project" value="UniProtKB-SubCell"/>
</dbReference>
<feature type="domain" description="Rhodopsin" evidence="7">
    <location>
        <begin position="2"/>
        <end position="122"/>
    </location>
</feature>
<evidence type="ECO:0000259" key="7">
    <source>
        <dbReference type="Pfam" id="PF20684"/>
    </source>
</evidence>
<organism evidence="8 9">
    <name type="scientific">Colletotrichum orchidophilum</name>
    <dbReference type="NCBI Taxonomy" id="1209926"/>
    <lineage>
        <taxon>Eukaryota</taxon>
        <taxon>Fungi</taxon>
        <taxon>Dikarya</taxon>
        <taxon>Ascomycota</taxon>
        <taxon>Pezizomycotina</taxon>
        <taxon>Sordariomycetes</taxon>
        <taxon>Hypocreomycetidae</taxon>
        <taxon>Glomerellales</taxon>
        <taxon>Glomerellaceae</taxon>
        <taxon>Colletotrichum</taxon>
    </lineage>
</organism>
<sequence>MAVLEMFYRIFSASKMLLNRIWTLVTMLDGWGIAVIMVSIHSCKPTPRFWDRSIPGTGINSSNFFIGITAPKFVSDLLTILLPVRGVLALQMARDKKFAMSYVFLLGGGSVVLASVRRLILFAIYRPGPEPRATISVKRSLSYPPPTYGSRSARMKGPNSQRKLSALNEFNTLVTVGKISDRGGGRMKRSEENDDFDGSSERFKDSDSLQGLSDGLYVKSNGAVKNENRVNSENGIHVQRDVCVERSDKVIFKDIKDWVVGDIQ</sequence>
<evidence type="ECO:0000256" key="5">
    <source>
        <dbReference type="ARBA" id="ARBA00038359"/>
    </source>
</evidence>
<accession>A0A1G4BE93</accession>
<dbReference type="OrthoDB" id="5421689at2759"/>
<evidence type="ECO:0000256" key="2">
    <source>
        <dbReference type="ARBA" id="ARBA00022692"/>
    </source>
</evidence>
<evidence type="ECO:0000256" key="1">
    <source>
        <dbReference type="ARBA" id="ARBA00004141"/>
    </source>
</evidence>
<proteinExistence type="inferred from homology"/>
<dbReference type="AlphaFoldDB" id="A0A1G4BE93"/>
<protein>
    <recommendedName>
        <fullName evidence="7">Rhodopsin domain-containing protein</fullName>
    </recommendedName>
</protein>
<evidence type="ECO:0000313" key="9">
    <source>
        <dbReference type="Proteomes" id="UP000176998"/>
    </source>
</evidence>
<dbReference type="RefSeq" id="XP_022476889.1">
    <property type="nucleotide sequence ID" value="XM_022616527.1"/>
</dbReference>
<dbReference type="PANTHER" id="PTHR33048">
    <property type="entry name" value="PTH11-LIKE INTEGRAL MEMBRANE PROTEIN (AFU_ORTHOLOGUE AFUA_5G11245)"/>
    <property type="match status" value="1"/>
</dbReference>
<keyword evidence="3" id="KW-1133">Transmembrane helix</keyword>
<dbReference type="Proteomes" id="UP000176998">
    <property type="component" value="Unassembled WGS sequence"/>
</dbReference>
<dbReference type="Pfam" id="PF20684">
    <property type="entry name" value="Fung_rhodopsin"/>
    <property type="match status" value="1"/>
</dbReference>
<dbReference type="GeneID" id="34558037"/>
<dbReference type="PANTHER" id="PTHR33048:SF47">
    <property type="entry name" value="INTEGRAL MEMBRANE PROTEIN-RELATED"/>
    <property type="match status" value="1"/>
</dbReference>
<gene>
    <name evidence="8" type="ORF">CORC01_04880</name>
</gene>
<evidence type="ECO:0000313" key="8">
    <source>
        <dbReference type="EMBL" id="OHE99744.1"/>
    </source>
</evidence>
<evidence type="ECO:0000256" key="3">
    <source>
        <dbReference type="ARBA" id="ARBA00022989"/>
    </source>
</evidence>
<reference evidence="8 9" key="1">
    <citation type="submission" date="2016-09" db="EMBL/GenBank/DDBJ databases">
        <authorList>
            <person name="Capua I."/>
            <person name="De Benedictis P."/>
            <person name="Joannis T."/>
            <person name="Lombin L.H."/>
            <person name="Cattoli G."/>
        </authorList>
    </citation>
    <scope>NUCLEOTIDE SEQUENCE [LARGE SCALE GENOMIC DNA]</scope>
    <source>
        <strain evidence="8 9">IMI 309357</strain>
    </source>
</reference>
<comment type="caution">
    <text evidence="8">The sequence shown here is derived from an EMBL/GenBank/DDBJ whole genome shotgun (WGS) entry which is preliminary data.</text>
</comment>
<name>A0A1G4BE93_9PEZI</name>
<comment type="subcellular location">
    <subcellularLocation>
        <location evidence="1">Membrane</location>
        <topology evidence="1">Multi-pass membrane protein</topology>
    </subcellularLocation>
</comment>
<dbReference type="EMBL" id="MJBS01000033">
    <property type="protein sequence ID" value="OHE99744.1"/>
    <property type="molecule type" value="Genomic_DNA"/>
</dbReference>
<dbReference type="InterPro" id="IPR052337">
    <property type="entry name" value="SAT4-like"/>
</dbReference>
<evidence type="ECO:0000256" key="6">
    <source>
        <dbReference type="SAM" id="MobiDB-lite"/>
    </source>
</evidence>
<keyword evidence="2" id="KW-0812">Transmembrane</keyword>
<feature type="compositionally biased region" description="Basic and acidic residues" evidence="6">
    <location>
        <begin position="181"/>
        <end position="191"/>
    </location>
</feature>
<keyword evidence="4" id="KW-0472">Membrane</keyword>
<dbReference type="InterPro" id="IPR049326">
    <property type="entry name" value="Rhodopsin_dom_fungi"/>
</dbReference>
<keyword evidence="9" id="KW-1185">Reference proteome</keyword>
<evidence type="ECO:0000256" key="4">
    <source>
        <dbReference type="ARBA" id="ARBA00023136"/>
    </source>
</evidence>
<comment type="similarity">
    <text evidence="5">Belongs to the SAT4 family.</text>
</comment>
<feature type="region of interest" description="Disordered" evidence="6">
    <location>
        <begin position="181"/>
        <end position="208"/>
    </location>
</feature>
<dbReference type="STRING" id="1209926.A0A1G4BE93"/>